<feature type="non-terminal residue" evidence="1">
    <location>
        <position position="39"/>
    </location>
</feature>
<dbReference type="EMBL" id="SNRW01016776">
    <property type="protein sequence ID" value="KAA6369021.1"/>
    <property type="molecule type" value="Genomic_DNA"/>
</dbReference>
<dbReference type="AlphaFoldDB" id="A0A5J4UG23"/>
<comment type="caution">
    <text evidence="1">The sequence shown here is derived from an EMBL/GenBank/DDBJ whole genome shotgun (WGS) entry which is preliminary data.</text>
</comment>
<name>A0A5J4UG23_9EUKA</name>
<proteinExistence type="predicted"/>
<sequence>MLSIAQNLRLSAFINQSINSTCKISSSIAQSFVYNIRSC</sequence>
<accession>A0A5J4UG23</accession>
<evidence type="ECO:0000313" key="2">
    <source>
        <dbReference type="Proteomes" id="UP000324800"/>
    </source>
</evidence>
<reference evidence="1 2" key="1">
    <citation type="submission" date="2019-03" db="EMBL/GenBank/DDBJ databases">
        <title>Single cell metagenomics reveals metabolic interactions within the superorganism composed of flagellate Streblomastix strix and complex community of Bacteroidetes bacteria on its surface.</title>
        <authorList>
            <person name="Treitli S.C."/>
            <person name="Kolisko M."/>
            <person name="Husnik F."/>
            <person name="Keeling P."/>
            <person name="Hampl V."/>
        </authorList>
    </citation>
    <scope>NUCLEOTIDE SEQUENCE [LARGE SCALE GENOMIC DNA]</scope>
    <source>
        <strain evidence="1">ST1C</strain>
    </source>
</reference>
<evidence type="ECO:0000313" key="1">
    <source>
        <dbReference type="EMBL" id="KAA6369021.1"/>
    </source>
</evidence>
<protein>
    <submittedName>
        <fullName evidence="1">Uncharacterized protein</fullName>
    </submittedName>
</protein>
<dbReference type="Proteomes" id="UP000324800">
    <property type="component" value="Unassembled WGS sequence"/>
</dbReference>
<organism evidence="1 2">
    <name type="scientific">Streblomastix strix</name>
    <dbReference type="NCBI Taxonomy" id="222440"/>
    <lineage>
        <taxon>Eukaryota</taxon>
        <taxon>Metamonada</taxon>
        <taxon>Preaxostyla</taxon>
        <taxon>Oxymonadida</taxon>
        <taxon>Streblomastigidae</taxon>
        <taxon>Streblomastix</taxon>
    </lineage>
</organism>
<gene>
    <name evidence="1" type="ORF">EZS28_035451</name>
</gene>